<dbReference type="Gene3D" id="4.10.280.10">
    <property type="entry name" value="Helix-loop-helix DNA-binding domain"/>
    <property type="match status" value="1"/>
</dbReference>
<dbReference type="Proteomes" id="UP000655225">
    <property type="component" value="Unassembled WGS sequence"/>
</dbReference>
<dbReference type="SMART" id="SM00353">
    <property type="entry name" value="HLH"/>
    <property type="match status" value="1"/>
</dbReference>
<evidence type="ECO:0000313" key="5">
    <source>
        <dbReference type="Proteomes" id="UP000655225"/>
    </source>
</evidence>
<sequence>MDSVFFLDEEDRARFLRTIVQTFSCTYICLWSYFSYPSNCVLAIDGWCNYENKQPSSSSGSLAHSLFNDYRHSLYTVDDIDCVPGFAFKEGISYLELKELELLGRVSNETQLQFYKEAKIKTAVFMGSKSGEIELGMSTLNHVQLVFLMQTDMEMEIRIWLQSQFRELPRVSDQNWPLSSSSSLRSLSVDSQEYSSLLFNMPGTSYMPEFLKEELIGQAIRPISTAVMPPQQDLQVYNWLHNIQFRTRESNGTAMTRAMLTALSSSSSSSSSSSYLRQGNSAFKIYTSALAPRVQMKPNLRRQNILKGAMAFLESMNLMRIHEQMRGTRRTFKQVHHAISERKRREKINESFLALTSLLPPGSKKDKISVLSTIRAYLSALKAQVFQLSEKNRLLEARLLSAKEASEEVSGSSNGGVLNIQVRTSESTSEEREVDMRITVREDGNMMDLVIAIPEFLKQMRDISLLYMEASTQLQQSSSFNRLFLRLKIMGSEWDESAFREAMTRFIADLAQ</sequence>
<comment type="caution">
    <text evidence="4">The sequence shown here is derived from an EMBL/GenBank/DDBJ whole genome shotgun (WGS) entry which is preliminary data.</text>
</comment>
<dbReference type="InterPro" id="IPR055478">
    <property type="entry name" value="DUF7050"/>
</dbReference>
<evidence type="ECO:0000259" key="3">
    <source>
        <dbReference type="PROSITE" id="PS50888"/>
    </source>
</evidence>
<name>A0A834Z8I4_TETSI</name>
<gene>
    <name evidence="4" type="ORF">HHK36_014309</name>
</gene>
<dbReference type="Pfam" id="PF00010">
    <property type="entry name" value="HLH"/>
    <property type="match status" value="1"/>
</dbReference>
<dbReference type="InterPro" id="IPR045239">
    <property type="entry name" value="bHLH95_bHLH"/>
</dbReference>
<dbReference type="CDD" id="cd11393">
    <property type="entry name" value="bHLH_AtbHLH_like"/>
    <property type="match status" value="1"/>
</dbReference>
<reference evidence="4 5" key="1">
    <citation type="submission" date="2020-04" db="EMBL/GenBank/DDBJ databases">
        <title>Plant Genome Project.</title>
        <authorList>
            <person name="Zhang R.-G."/>
        </authorList>
    </citation>
    <scope>NUCLEOTIDE SEQUENCE [LARGE SCALE GENOMIC DNA]</scope>
    <source>
        <strain evidence="4">YNK0</strain>
        <tissue evidence="4">Leaf</tissue>
    </source>
</reference>
<dbReference type="PANTHER" id="PTHR46665">
    <property type="entry name" value="TRANSCRIPTION FACTOR BHLH041-RELATED-RELATED"/>
    <property type="match status" value="1"/>
</dbReference>
<dbReference type="PANTHER" id="PTHR46665:SF1">
    <property type="entry name" value="SPERMATOGENESIS- AND OOGENESIS-SPECIFIC BASIC HELIX-LOOP-HELIX-CONTAINING PROTEIN 1"/>
    <property type="match status" value="1"/>
</dbReference>
<evidence type="ECO:0000256" key="2">
    <source>
        <dbReference type="ARBA" id="ARBA00023163"/>
    </source>
</evidence>
<dbReference type="Pfam" id="PF23133">
    <property type="entry name" value="DUF7050"/>
    <property type="match status" value="1"/>
</dbReference>
<keyword evidence="1" id="KW-0805">Transcription regulation</keyword>
<protein>
    <recommendedName>
        <fullName evidence="3">BHLH domain-containing protein</fullName>
    </recommendedName>
</protein>
<dbReference type="Pfam" id="PF23132">
    <property type="entry name" value="DUF7049"/>
    <property type="match status" value="1"/>
</dbReference>
<dbReference type="GO" id="GO:0046983">
    <property type="term" value="F:protein dimerization activity"/>
    <property type="evidence" value="ECO:0007669"/>
    <property type="project" value="InterPro"/>
</dbReference>
<accession>A0A834Z8I4</accession>
<proteinExistence type="predicted"/>
<evidence type="ECO:0000313" key="4">
    <source>
        <dbReference type="EMBL" id="KAF8401006.1"/>
    </source>
</evidence>
<dbReference type="AlphaFoldDB" id="A0A834Z8I4"/>
<dbReference type="OMA" id="MVTHITL"/>
<dbReference type="PROSITE" id="PS50888">
    <property type="entry name" value="BHLH"/>
    <property type="match status" value="1"/>
</dbReference>
<keyword evidence="5" id="KW-1185">Reference proteome</keyword>
<evidence type="ECO:0000256" key="1">
    <source>
        <dbReference type="ARBA" id="ARBA00023015"/>
    </source>
</evidence>
<dbReference type="EMBL" id="JABCRI010000009">
    <property type="protein sequence ID" value="KAF8401006.1"/>
    <property type="molecule type" value="Genomic_DNA"/>
</dbReference>
<organism evidence="4 5">
    <name type="scientific">Tetracentron sinense</name>
    <name type="common">Spur-leaf</name>
    <dbReference type="NCBI Taxonomy" id="13715"/>
    <lineage>
        <taxon>Eukaryota</taxon>
        <taxon>Viridiplantae</taxon>
        <taxon>Streptophyta</taxon>
        <taxon>Embryophyta</taxon>
        <taxon>Tracheophyta</taxon>
        <taxon>Spermatophyta</taxon>
        <taxon>Magnoliopsida</taxon>
        <taxon>Trochodendrales</taxon>
        <taxon>Trochodendraceae</taxon>
        <taxon>Tetracentron</taxon>
    </lineage>
</organism>
<dbReference type="InterPro" id="IPR044658">
    <property type="entry name" value="bHLH92/bHLH041-like"/>
</dbReference>
<dbReference type="SUPFAM" id="SSF47459">
    <property type="entry name" value="HLH, helix-loop-helix DNA-binding domain"/>
    <property type="match status" value="1"/>
</dbReference>
<keyword evidence="2" id="KW-0804">Transcription</keyword>
<dbReference type="InterPro" id="IPR055477">
    <property type="entry name" value="DUF7049"/>
</dbReference>
<feature type="domain" description="BHLH" evidence="3">
    <location>
        <begin position="332"/>
        <end position="381"/>
    </location>
</feature>
<dbReference type="InterPro" id="IPR011598">
    <property type="entry name" value="bHLH_dom"/>
</dbReference>
<dbReference type="InterPro" id="IPR036638">
    <property type="entry name" value="HLH_DNA-bd_sf"/>
</dbReference>
<dbReference type="OrthoDB" id="5778525at2759"/>